<dbReference type="InterPro" id="IPR011006">
    <property type="entry name" value="CheY-like_superfamily"/>
</dbReference>
<evidence type="ECO:0000256" key="2">
    <source>
        <dbReference type="ARBA" id="ARBA00022553"/>
    </source>
</evidence>
<dbReference type="RefSeq" id="WP_079348372.1">
    <property type="nucleotide sequence ID" value="NZ_MVAB01000001.1"/>
</dbReference>
<evidence type="ECO:0000256" key="7">
    <source>
        <dbReference type="ARBA" id="ARBA00023316"/>
    </source>
</evidence>
<dbReference type="SMART" id="SM00862">
    <property type="entry name" value="Trans_reg_C"/>
    <property type="match status" value="1"/>
</dbReference>
<reference evidence="12 13" key="1">
    <citation type="submission" date="2017-02" db="EMBL/GenBank/DDBJ databases">
        <title>Vagococcus cremeus sp. nov., isolated from the small intestine of a marten, Martes flavigula.</title>
        <authorList>
            <person name="Tak E.J."/>
            <person name="Bae J.-W."/>
        </authorList>
    </citation>
    <scope>NUCLEOTIDE SEQUENCE [LARGE SCALE GENOMIC DNA]</scope>
    <source>
        <strain evidence="12 13">D7T301</strain>
    </source>
</reference>
<dbReference type="InterPro" id="IPR001789">
    <property type="entry name" value="Sig_transdc_resp-reg_receiver"/>
</dbReference>
<accession>A0A1V4DJL5</accession>
<dbReference type="PANTHER" id="PTHR48111">
    <property type="entry name" value="REGULATOR OF RPOS"/>
    <property type="match status" value="1"/>
</dbReference>
<protein>
    <submittedName>
        <fullName evidence="12">DNA-binding response regulator</fullName>
    </submittedName>
</protein>
<dbReference type="GO" id="GO:0071555">
    <property type="term" value="P:cell wall organization"/>
    <property type="evidence" value="ECO:0007669"/>
    <property type="project" value="UniProtKB-KW"/>
</dbReference>
<evidence type="ECO:0000259" key="11">
    <source>
        <dbReference type="PROSITE" id="PS51755"/>
    </source>
</evidence>
<dbReference type="InterPro" id="IPR039420">
    <property type="entry name" value="WalR-like"/>
</dbReference>
<name>A0A1V4DJL5_9ENTE</name>
<dbReference type="AlphaFoldDB" id="A0A1V4DJL5"/>
<dbReference type="InterPro" id="IPR036388">
    <property type="entry name" value="WH-like_DNA-bd_sf"/>
</dbReference>
<comment type="caution">
    <text evidence="12">The sequence shown here is derived from an EMBL/GenBank/DDBJ whole genome shotgun (WGS) entry which is preliminary data.</text>
</comment>
<dbReference type="GO" id="GO:0032993">
    <property type="term" value="C:protein-DNA complex"/>
    <property type="evidence" value="ECO:0007669"/>
    <property type="project" value="TreeGrafter"/>
</dbReference>
<dbReference type="Gene3D" id="3.40.50.2300">
    <property type="match status" value="1"/>
</dbReference>
<evidence type="ECO:0000256" key="3">
    <source>
        <dbReference type="ARBA" id="ARBA00023012"/>
    </source>
</evidence>
<dbReference type="GO" id="GO:0000156">
    <property type="term" value="F:phosphorelay response regulator activity"/>
    <property type="evidence" value="ECO:0007669"/>
    <property type="project" value="TreeGrafter"/>
</dbReference>
<dbReference type="PROSITE" id="PS51755">
    <property type="entry name" value="OMPR_PHOB"/>
    <property type="match status" value="1"/>
</dbReference>
<dbReference type="SUPFAM" id="SSF46894">
    <property type="entry name" value="C-terminal effector domain of the bipartite response regulators"/>
    <property type="match status" value="1"/>
</dbReference>
<dbReference type="Proteomes" id="UP000189970">
    <property type="component" value="Unassembled WGS sequence"/>
</dbReference>
<keyword evidence="6" id="KW-0804">Transcription</keyword>
<feature type="modified residue" description="4-aspartylphosphate" evidence="8">
    <location>
        <position position="52"/>
    </location>
</feature>
<feature type="domain" description="Response regulatory" evidence="10">
    <location>
        <begin position="3"/>
        <end position="116"/>
    </location>
</feature>
<dbReference type="CDD" id="cd00383">
    <property type="entry name" value="trans_reg_C"/>
    <property type="match status" value="1"/>
</dbReference>
<dbReference type="PROSITE" id="PS50110">
    <property type="entry name" value="RESPONSE_REGULATORY"/>
    <property type="match status" value="1"/>
</dbReference>
<feature type="DNA-binding region" description="OmpR/PhoB-type" evidence="9">
    <location>
        <begin position="124"/>
        <end position="219"/>
    </location>
</feature>
<evidence type="ECO:0000256" key="6">
    <source>
        <dbReference type="ARBA" id="ARBA00023163"/>
    </source>
</evidence>
<organism evidence="12 13">
    <name type="scientific">Vagococcus martis</name>
    <dbReference type="NCBI Taxonomy" id="1768210"/>
    <lineage>
        <taxon>Bacteria</taxon>
        <taxon>Bacillati</taxon>
        <taxon>Bacillota</taxon>
        <taxon>Bacilli</taxon>
        <taxon>Lactobacillales</taxon>
        <taxon>Enterococcaceae</taxon>
        <taxon>Vagococcus</taxon>
    </lineage>
</organism>
<evidence type="ECO:0000256" key="5">
    <source>
        <dbReference type="ARBA" id="ARBA00023125"/>
    </source>
</evidence>
<dbReference type="Pfam" id="PF00072">
    <property type="entry name" value="Response_reg"/>
    <property type="match status" value="1"/>
</dbReference>
<evidence type="ECO:0000256" key="4">
    <source>
        <dbReference type="ARBA" id="ARBA00023015"/>
    </source>
</evidence>
<dbReference type="Gene3D" id="1.10.10.10">
    <property type="entry name" value="Winged helix-like DNA-binding domain superfamily/Winged helix DNA-binding domain"/>
    <property type="match status" value="1"/>
</dbReference>
<dbReference type="Pfam" id="PF00486">
    <property type="entry name" value="Trans_reg_C"/>
    <property type="match status" value="1"/>
</dbReference>
<proteinExistence type="predicted"/>
<feature type="domain" description="OmpR/PhoB-type" evidence="11">
    <location>
        <begin position="124"/>
        <end position="219"/>
    </location>
</feature>
<evidence type="ECO:0000256" key="9">
    <source>
        <dbReference type="PROSITE-ProRule" id="PRU01091"/>
    </source>
</evidence>
<evidence type="ECO:0000313" key="13">
    <source>
        <dbReference type="Proteomes" id="UP000189970"/>
    </source>
</evidence>
<dbReference type="InterPro" id="IPR001867">
    <property type="entry name" value="OmpR/PhoB-type_DNA-bd"/>
</dbReference>
<gene>
    <name evidence="12" type="ORF">BW731_11710</name>
</gene>
<evidence type="ECO:0000256" key="1">
    <source>
        <dbReference type="ARBA" id="ARBA00022491"/>
    </source>
</evidence>
<dbReference type="SMART" id="SM00448">
    <property type="entry name" value="REC"/>
    <property type="match status" value="1"/>
</dbReference>
<dbReference type="PANTHER" id="PTHR48111:SF32">
    <property type="entry name" value="STAGE 0 SPORULATION PROTEIN A HOMOLOG"/>
    <property type="match status" value="1"/>
</dbReference>
<dbReference type="GO" id="GO:0005829">
    <property type="term" value="C:cytosol"/>
    <property type="evidence" value="ECO:0007669"/>
    <property type="project" value="TreeGrafter"/>
</dbReference>
<dbReference type="CDD" id="cd17574">
    <property type="entry name" value="REC_OmpR"/>
    <property type="match status" value="1"/>
</dbReference>
<keyword evidence="5 9" id="KW-0238">DNA-binding</keyword>
<evidence type="ECO:0000313" key="12">
    <source>
        <dbReference type="EMBL" id="OPF88787.1"/>
    </source>
</evidence>
<keyword evidence="7" id="KW-0961">Cell wall biogenesis/degradation</keyword>
<evidence type="ECO:0000256" key="8">
    <source>
        <dbReference type="PROSITE-ProRule" id="PRU00169"/>
    </source>
</evidence>
<keyword evidence="13" id="KW-1185">Reference proteome</keyword>
<dbReference type="InterPro" id="IPR016032">
    <property type="entry name" value="Sig_transdc_resp-reg_C-effctor"/>
</dbReference>
<evidence type="ECO:0000259" key="10">
    <source>
        <dbReference type="PROSITE" id="PS50110"/>
    </source>
</evidence>
<keyword evidence="3" id="KW-0902">Two-component regulatory system</keyword>
<keyword evidence="1" id="KW-0678">Repressor</keyword>
<dbReference type="GO" id="GO:0000976">
    <property type="term" value="F:transcription cis-regulatory region binding"/>
    <property type="evidence" value="ECO:0007669"/>
    <property type="project" value="TreeGrafter"/>
</dbReference>
<dbReference type="SUPFAM" id="SSF52172">
    <property type="entry name" value="CheY-like"/>
    <property type="match status" value="1"/>
</dbReference>
<keyword evidence="4" id="KW-0805">Transcription regulation</keyword>
<dbReference type="EMBL" id="MVAB01000001">
    <property type="protein sequence ID" value="OPF88787.1"/>
    <property type="molecule type" value="Genomic_DNA"/>
</dbReference>
<sequence>MADILVVEDDPVINQVITEFLTEHGYKATSVTSGKEALNVFEQQPFDLVLLDIMIPEIDGLTVLKSIRETSNVAVIMLTALGDDITQLASFNQEISDYVVKPFSPLVLMKRIENALKYQKVIEEPLIHITPDIQIKKDSLEVLYEKSKVSFTEKEFGILLKLGENMGKVVSREQLLNHVWGYDYFSDDRILDNHIKNIRKKLPSLPLKTIKGRGFIIEVLG</sequence>
<keyword evidence="2 8" id="KW-0597">Phosphoprotein</keyword>
<dbReference type="GO" id="GO:0006355">
    <property type="term" value="P:regulation of DNA-templated transcription"/>
    <property type="evidence" value="ECO:0007669"/>
    <property type="project" value="InterPro"/>
</dbReference>
<dbReference type="FunFam" id="3.40.50.2300:FF:000001">
    <property type="entry name" value="DNA-binding response regulator PhoB"/>
    <property type="match status" value="1"/>
</dbReference>